<protein>
    <submittedName>
        <fullName evidence="1">Uncharacterized protein</fullName>
    </submittedName>
</protein>
<comment type="caution">
    <text evidence="1">The sequence shown here is derived from an EMBL/GenBank/DDBJ whole genome shotgun (WGS) entry which is preliminary data.</text>
</comment>
<gene>
    <name evidence="1" type="ORF">J2T22_001861</name>
</gene>
<evidence type="ECO:0000313" key="2">
    <source>
        <dbReference type="Proteomes" id="UP001226389"/>
    </source>
</evidence>
<keyword evidence="2" id="KW-1185">Reference proteome</keyword>
<organism evidence="1 2">
    <name type="scientific">Pseudarthrobacter defluvii</name>
    <dbReference type="NCBI Taxonomy" id="410837"/>
    <lineage>
        <taxon>Bacteria</taxon>
        <taxon>Bacillati</taxon>
        <taxon>Actinomycetota</taxon>
        <taxon>Actinomycetes</taxon>
        <taxon>Micrococcales</taxon>
        <taxon>Micrococcaceae</taxon>
        <taxon>Pseudarthrobacter</taxon>
    </lineage>
</organism>
<name>A0ABT9UJ13_9MICC</name>
<dbReference type="EMBL" id="JAUSSY010000006">
    <property type="protein sequence ID" value="MDQ0118675.1"/>
    <property type="molecule type" value="Genomic_DNA"/>
</dbReference>
<sequence length="46" mass="5222">MHCAGAMIVLEHEERPNQIMRIAQRRGFGDHTALKMDSPVPESMTE</sequence>
<dbReference type="Proteomes" id="UP001226389">
    <property type="component" value="Unassembled WGS sequence"/>
</dbReference>
<proteinExistence type="predicted"/>
<reference evidence="1 2" key="1">
    <citation type="submission" date="2023-07" db="EMBL/GenBank/DDBJ databases">
        <title>Sorghum-associated microbial communities from plants grown in Nebraska, USA.</title>
        <authorList>
            <person name="Schachtman D."/>
        </authorList>
    </citation>
    <scope>NUCLEOTIDE SEQUENCE [LARGE SCALE GENOMIC DNA]</scope>
    <source>
        <strain evidence="1 2">DS994</strain>
    </source>
</reference>
<accession>A0ABT9UJ13</accession>
<evidence type="ECO:0000313" key="1">
    <source>
        <dbReference type="EMBL" id="MDQ0118675.1"/>
    </source>
</evidence>
<dbReference type="RefSeq" id="WP_307489836.1">
    <property type="nucleotide sequence ID" value="NZ_JAUSSY010000006.1"/>
</dbReference>